<keyword evidence="1" id="KW-0812">Transmembrane</keyword>
<feature type="transmembrane region" description="Helical" evidence="1">
    <location>
        <begin position="238"/>
        <end position="259"/>
    </location>
</feature>
<accession>A0A067NVZ3</accession>
<feature type="transmembrane region" description="Helical" evidence="1">
    <location>
        <begin position="86"/>
        <end position="106"/>
    </location>
</feature>
<keyword evidence="1" id="KW-0472">Membrane</keyword>
<keyword evidence="1" id="KW-1133">Transmembrane helix</keyword>
<organism evidence="2 3">
    <name type="scientific">Pleurotus ostreatus (strain PC15)</name>
    <name type="common">Oyster mushroom</name>
    <dbReference type="NCBI Taxonomy" id="1137138"/>
    <lineage>
        <taxon>Eukaryota</taxon>
        <taxon>Fungi</taxon>
        <taxon>Dikarya</taxon>
        <taxon>Basidiomycota</taxon>
        <taxon>Agaricomycotina</taxon>
        <taxon>Agaricomycetes</taxon>
        <taxon>Agaricomycetidae</taxon>
        <taxon>Agaricales</taxon>
        <taxon>Pleurotineae</taxon>
        <taxon>Pleurotaceae</taxon>
        <taxon>Pleurotus</taxon>
    </lineage>
</organism>
<feature type="transmembrane region" description="Helical" evidence="1">
    <location>
        <begin position="12"/>
        <end position="33"/>
    </location>
</feature>
<feature type="transmembrane region" description="Helical" evidence="1">
    <location>
        <begin position="53"/>
        <end position="74"/>
    </location>
</feature>
<dbReference type="AlphaFoldDB" id="A0A067NVZ3"/>
<evidence type="ECO:0008006" key="4">
    <source>
        <dbReference type="Google" id="ProtNLM"/>
    </source>
</evidence>
<evidence type="ECO:0000313" key="2">
    <source>
        <dbReference type="EMBL" id="KDQ32089.1"/>
    </source>
</evidence>
<name>A0A067NVZ3_PLEO1</name>
<dbReference type="HOGENOM" id="CLU_059054_1_1_1"/>
<dbReference type="EMBL" id="KL198005">
    <property type="protein sequence ID" value="KDQ32089.1"/>
    <property type="molecule type" value="Genomic_DNA"/>
</dbReference>
<evidence type="ECO:0000256" key="1">
    <source>
        <dbReference type="SAM" id="Phobius"/>
    </source>
</evidence>
<proteinExistence type="predicted"/>
<reference evidence="3" key="1">
    <citation type="journal article" date="2014" name="Proc. Natl. Acad. Sci. U.S.A.">
        <title>Extensive sampling of basidiomycete genomes demonstrates inadequacy of the white-rot/brown-rot paradigm for wood decay fungi.</title>
        <authorList>
            <person name="Riley R."/>
            <person name="Salamov A.A."/>
            <person name="Brown D.W."/>
            <person name="Nagy L.G."/>
            <person name="Floudas D."/>
            <person name="Held B.W."/>
            <person name="Levasseur A."/>
            <person name="Lombard V."/>
            <person name="Morin E."/>
            <person name="Otillar R."/>
            <person name="Lindquist E.A."/>
            <person name="Sun H."/>
            <person name="LaButti K.M."/>
            <person name="Schmutz J."/>
            <person name="Jabbour D."/>
            <person name="Luo H."/>
            <person name="Baker S.E."/>
            <person name="Pisabarro A.G."/>
            <person name="Walton J.D."/>
            <person name="Blanchette R.A."/>
            <person name="Henrissat B."/>
            <person name="Martin F."/>
            <person name="Cullen D."/>
            <person name="Hibbett D.S."/>
            <person name="Grigoriev I.V."/>
        </authorList>
    </citation>
    <scope>NUCLEOTIDE SEQUENCE [LARGE SCALE GENOMIC DNA]</scope>
    <source>
        <strain evidence="3">PC15</strain>
    </source>
</reference>
<evidence type="ECO:0000313" key="3">
    <source>
        <dbReference type="Proteomes" id="UP000027073"/>
    </source>
</evidence>
<dbReference type="VEuPathDB" id="FungiDB:PLEOSDRAFT_1053348"/>
<gene>
    <name evidence="2" type="ORF">PLEOSDRAFT_1053348</name>
</gene>
<feature type="transmembrane region" description="Helical" evidence="1">
    <location>
        <begin position="118"/>
        <end position="139"/>
    </location>
</feature>
<protein>
    <recommendedName>
        <fullName evidence="4">Transmembrane protein</fullName>
    </recommendedName>
</protein>
<feature type="transmembrane region" description="Helical" evidence="1">
    <location>
        <begin position="159"/>
        <end position="180"/>
    </location>
</feature>
<dbReference type="InParanoid" id="A0A067NVZ3"/>
<sequence length="359" mass="39525">MPDWKSPEVVAQSAAAFTQLMHALFGVYVWEWALTLDFDWQYLSGKRKFRWPLIFYFAGRYLLLFALIGILIALDTVIPINCQALYTFNQLAGDAAVGLASINLSIRTIAVWSRNKWIIAILVLIILGHWALILQGVLLDAMWSDEMKTCVILSTNNTILAATFIYSMAFDFIVLLLNGYKLVGLGTRINSGSSRSAPMSTTSRLGKMIFADGLIYFFIAFVANTLASVFMILDLNPIMSVVFNVPAAVASTIVACRAVRRLTNFNNPGAEIYGASSAQTGSNLGFRSGAAPQGTIPRGTMPTKSGVHVQMETFTRHPDEPSDKSDYVEGNKRQTVIFMPDVLESDKHSDIDIEAKGVL</sequence>
<dbReference type="Proteomes" id="UP000027073">
    <property type="component" value="Unassembled WGS sequence"/>
</dbReference>
<dbReference type="OrthoDB" id="3197626at2759"/>
<feature type="transmembrane region" description="Helical" evidence="1">
    <location>
        <begin position="209"/>
        <end position="232"/>
    </location>
</feature>